<dbReference type="PANTHER" id="PTHR41523:SF8">
    <property type="entry name" value="ETHYLENE RESPONSE SENSOR PROTEIN"/>
    <property type="match status" value="1"/>
</dbReference>
<accession>A0ABS7NKN8</accession>
<dbReference type="InterPro" id="IPR011102">
    <property type="entry name" value="Sig_transdc_His_kinase_HWE"/>
</dbReference>
<keyword evidence="7" id="KW-0288">FMN</keyword>
<feature type="domain" description="PAS" evidence="16">
    <location>
        <begin position="20"/>
        <end position="69"/>
    </location>
</feature>
<dbReference type="SUPFAM" id="SSF55785">
    <property type="entry name" value="PYP-like sensor domain (PAS domain)"/>
    <property type="match status" value="1"/>
</dbReference>
<dbReference type="NCBIfam" id="TIGR00229">
    <property type="entry name" value="sensory_box"/>
    <property type="match status" value="1"/>
</dbReference>
<keyword evidence="11" id="KW-0418">Kinase</keyword>
<dbReference type="InterPro" id="IPR000014">
    <property type="entry name" value="PAS"/>
</dbReference>
<comment type="catalytic activity">
    <reaction evidence="1">
        <text>ATP + protein L-histidine = ADP + protein N-phospho-L-histidine.</text>
        <dbReference type="EC" id="2.7.13.3"/>
    </reaction>
</comment>
<evidence type="ECO:0000256" key="14">
    <source>
        <dbReference type="ARBA" id="ARBA00023026"/>
    </source>
</evidence>
<dbReference type="InterPro" id="IPR000700">
    <property type="entry name" value="PAS-assoc_C"/>
</dbReference>
<protein>
    <recommendedName>
        <fullName evidence="2">histidine kinase</fullName>
        <ecNumber evidence="2">2.7.13.3</ecNumber>
    </recommendedName>
</protein>
<keyword evidence="15" id="KW-0675">Receptor</keyword>
<proteinExistence type="predicted"/>
<evidence type="ECO:0000256" key="9">
    <source>
        <dbReference type="ARBA" id="ARBA00022737"/>
    </source>
</evidence>
<reference evidence="18 19" key="1">
    <citation type="submission" date="2021-06" db="EMBL/GenBank/DDBJ databases">
        <title>50 bacteria genomes isolated from Dapeng, Shenzhen, China.</title>
        <authorList>
            <person name="Zheng W."/>
            <person name="Yu S."/>
            <person name="Huang Y."/>
        </authorList>
    </citation>
    <scope>NUCLEOTIDE SEQUENCE [LARGE SCALE GENOMIC DNA]</scope>
    <source>
        <strain evidence="18 19">DP1N14-2</strain>
    </source>
</reference>
<keyword evidence="14" id="KW-0843">Virulence</keyword>
<evidence type="ECO:0000256" key="7">
    <source>
        <dbReference type="ARBA" id="ARBA00022643"/>
    </source>
</evidence>
<dbReference type="Gene3D" id="3.30.450.20">
    <property type="entry name" value="PAS domain"/>
    <property type="match status" value="1"/>
</dbReference>
<keyword evidence="10" id="KW-0547">Nucleotide-binding</keyword>
<evidence type="ECO:0000256" key="8">
    <source>
        <dbReference type="ARBA" id="ARBA00022679"/>
    </source>
</evidence>
<sequence length="334" mass="36044">MPEKTPDAPGAPDTALFLRSDDVMAEAVRHARLPLCITDPNLPDNPIIYANAAFCELTGYAMEEVTGRNCRFLQGRDTTAESVAAVRKLLAGQSVDTVEIVNYRKDGSAFLNALQIGPVLDPEGRVRYFFGSQLDVSAKRAAERQAQALADRELRHRLGNIVNVMSVIIRMSAQEETSGSELGRILTGRLEALGKAHIDSIVQPARSTPELRALALQLLSVYAPMGRRQVLLSGTEYALPEHLISPLTLVLHELATNAVKHGAFSCAGGKVQLSWSADGQALQLRWEESGGPAVSVPRRRHGSAIIRKLVSASGGALDFDWQATGLVVTASFTL</sequence>
<evidence type="ECO:0000256" key="11">
    <source>
        <dbReference type="ARBA" id="ARBA00022777"/>
    </source>
</evidence>
<dbReference type="SMART" id="SM00086">
    <property type="entry name" value="PAC"/>
    <property type="match status" value="1"/>
</dbReference>
<dbReference type="PROSITE" id="PS50112">
    <property type="entry name" value="PAS"/>
    <property type="match status" value="1"/>
</dbReference>
<keyword evidence="6" id="KW-0285">Flavoprotein</keyword>
<dbReference type="SUPFAM" id="SSF55874">
    <property type="entry name" value="ATPase domain of HSP90 chaperone/DNA topoisomerase II/histidine kinase"/>
    <property type="match status" value="1"/>
</dbReference>
<dbReference type="InterPro" id="IPR001610">
    <property type="entry name" value="PAC"/>
</dbReference>
<dbReference type="EMBL" id="JAHVJA010000006">
    <property type="protein sequence ID" value="MBY6140706.1"/>
    <property type="molecule type" value="Genomic_DNA"/>
</dbReference>
<keyword evidence="8" id="KW-0808">Transferase</keyword>
<feature type="domain" description="PAC" evidence="17">
    <location>
        <begin position="96"/>
        <end position="148"/>
    </location>
</feature>
<comment type="caution">
    <text evidence="18">The sequence shown here is derived from an EMBL/GenBank/DDBJ whole genome shotgun (WGS) entry which is preliminary data.</text>
</comment>
<keyword evidence="9" id="KW-0677">Repeat</keyword>
<dbReference type="Pfam" id="PF13426">
    <property type="entry name" value="PAS_9"/>
    <property type="match status" value="1"/>
</dbReference>
<organism evidence="18 19">
    <name type="scientific">Leisingera daeponensis</name>
    <dbReference type="NCBI Taxonomy" id="405746"/>
    <lineage>
        <taxon>Bacteria</taxon>
        <taxon>Pseudomonadati</taxon>
        <taxon>Pseudomonadota</taxon>
        <taxon>Alphaproteobacteria</taxon>
        <taxon>Rhodobacterales</taxon>
        <taxon>Roseobacteraceae</taxon>
        <taxon>Leisingera</taxon>
    </lineage>
</organism>
<evidence type="ECO:0000256" key="15">
    <source>
        <dbReference type="ARBA" id="ARBA00023170"/>
    </source>
</evidence>
<keyword evidence="19" id="KW-1185">Reference proteome</keyword>
<dbReference type="InterPro" id="IPR036890">
    <property type="entry name" value="HATPase_C_sf"/>
</dbReference>
<name>A0ABS7NKN8_9RHOB</name>
<keyword evidence="4" id="KW-0597">Phosphoprotein</keyword>
<dbReference type="PROSITE" id="PS50113">
    <property type="entry name" value="PAC"/>
    <property type="match status" value="1"/>
</dbReference>
<dbReference type="RefSeq" id="WP_222508888.1">
    <property type="nucleotide sequence ID" value="NZ_JAHVJA010000006.1"/>
</dbReference>
<keyword evidence="3" id="KW-0600">Photoreceptor protein</keyword>
<dbReference type="EC" id="2.7.13.3" evidence="2"/>
<keyword evidence="5" id="KW-0716">Sensory transduction</keyword>
<evidence type="ECO:0000256" key="10">
    <source>
        <dbReference type="ARBA" id="ARBA00022741"/>
    </source>
</evidence>
<dbReference type="Proteomes" id="UP000766629">
    <property type="component" value="Unassembled WGS sequence"/>
</dbReference>
<dbReference type="Gene3D" id="3.30.565.10">
    <property type="entry name" value="Histidine kinase-like ATPase, C-terminal domain"/>
    <property type="match status" value="1"/>
</dbReference>
<dbReference type="InterPro" id="IPR035965">
    <property type="entry name" value="PAS-like_dom_sf"/>
</dbReference>
<evidence type="ECO:0000313" key="18">
    <source>
        <dbReference type="EMBL" id="MBY6140706.1"/>
    </source>
</evidence>
<evidence type="ECO:0000256" key="12">
    <source>
        <dbReference type="ARBA" id="ARBA00022840"/>
    </source>
</evidence>
<evidence type="ECO:0000256" key="1">
    <source>
        <dbReference type="ARBA" id="ARBA00000085"/>
    </source>
</evidence>
<evidence type="ECO:0000256" key="13">
    <source>
        <dbReference type="ARBA" id="ARBA00022991"/>
    </source>
</evidence>
<dbReference type="PANTHER" id="PTHR41523">
    <property type="entry name" value="TWO-COMPONENT SYSTEM SENSOR PROTEIN"/>
    <property type="match status" value="1"/>
</dbReference>
<evidence type="ECO:0000259" key="17">
    <source>
        <dbReference type="PROSITE" id="PS50113"/>
    </source>
</evidence>
<keyword evidence="13" id="KW-0157">Chromophore</keyword>
<evidence type="ECO:0000256" key="3">
    <source>
        <dbReference type="ARBA" id="ARBA00022543"/>
    </source>
</evidence>
<keyword evidence="12" id="KW-0067">ATP-binding</keyword>
<dbReference type="SMART" id="SM00911">
    <property type="entry name" value="HWE_HK"/>
    <property type="match status" value="1"/>
</dbReference>
<evidence type="ECO:0000256" key="2">
    <source>
        <dbReference type="ARBA" id="ARBA00012438"/>
    </source>
</evidence>
<dbReference type="CDD" id="cd00130">
    <property type="entry name" value="PAS"/>
    <property type="match status" value="1"/>
</dbReference>
<gene>
    <name evidence="18" type="ORF">KUV26_14775</name>
</gene>
<evidence type="ECO:0000313" key="19">
    <source>
        <dbReference type="Proteomes" id="UP000766629"/>
    </source>
</evidence>
<evidence type="ECO:0000256" key="4">
    <source>
        <dbReference type="ARBA" id="ARBA00022553"/>
    </source>
</evidence>
<evidence type="ECO:0000259" key="16">
    <source>
        <dbReference type="PROSITE" id="PS50112"/>
    </source>
</evidence>
<evidence type="ECO:0000256" key="5">
    <source>
        <dbReference type="ARBA" id="ARBA00022606"/>
    </source>
</evidence>
<dbReference type="Pfam" id="PF07536">
    <property type="entry name" value="HWE_HK"/>
    <property type="match status" value="1"/>
</dbReference>
<evidence type="ECO:0000256" key="6">
    <source>
        <dbReference type="ARBA" id="ARBA00022630"/>
    </source>
</evidence>